<evidence type="ECO:0000256" key="2">
    <source>
        <dbReference type="ARBA" id="ARBA00022643"/>
    </source>
</evidence>
<dbReference type="InterPro" id="IPR003680">
    <property type="entry name" value="Flavodoxin_fold"/>
</dbReference>
<keyword evidence="4 6" id="KW-0520">NAD</keyword>
<evidence type="ECO:0000256" key="6">
    <source>
        <dbReference type="HAMAP-Rule" id="MF_01216"/>
    </source>
</evidence>
<gene>
    <name evidence="6" type="primary">azoR</name>
    <name evidence="8" type="ORF">LOX96_14710</name>
</gene>
<dbReference type="InterPro" id="IPR029039">
    <property type="entry name" value="Flavoprotein-like_sf"/>
</dbReference>
<keyword evidence="3 6" id="KW-0560">Oxidoreductase</keyword>
<dbReference type="GO" id="GO:0016655">
    <property type="term" value="F:oxidoreductase activity, acting on NAD(P)H, quinone or similar compound as acceptor"/>
    <property type="evidence" value="ECO:0007669"/>
    <property type="project" value="InterPro"/>
</dbReference>
<dbReference type="EC" id="1.7.1.17" evidence="6"/>
<evidence type="ECO:0000256" key="1">
    <source>
        <dbReference type="ARBA" id="ARBA00022630"/>
    </source>
</evidence>
<dbReference type="SUPFAM" id="SSF52218">
    <property type="entry name" value="Flavoproteins"/>
    <property type="match status" value="1"/>
</dbReference>
<dbReference type="InterPro" id="IPR023048">
    <property type="entry name" value="NADH:quinone_OxRdtase_FMN_depd"/>
</dbReference>
<evidence type="ECO:0000313" key="9">
    <source>
        <dbReference type="Proteomes" id="UP001139721"/>
    </source>
</evidence>
<dbReference type="EC" id="1.6.5.-" evidence="6"/>
<feature type="domain" description="Flavodoxin-like fold" evidence="7">
    <location>
        <begin position="1"/>
        <end position="200"/>
    </location>
</feature>
<dbReference type="Pfam" id="PF02525">
    <property type="entry name" value="Flavodoxin_2"/>
    <property type="match status" value="1"/>
</dbReference>
<feature type="binding site" evidence="6">
    <location>
        <begin position="139"/>
        <end position="142"/>
    </location>
    <ligand>
        <name>FMN</name>
        <dbReference type="ChEBI" id="CHEBI:58210"/>
    </ligand>
</feature>
<evidence type="ECO:0000256" key="3">
    <source>
        <dbReference type="ARBA" id="ARBA00023002"/>
    </source>
</evidence>
<evidence type="ECO:0000259" key="7">
    <source>
        <dbReference type="Pfam" id="PF02525"/>
    </source>
</evidence>
<name>A0A9X2D337_9GAMM</name>
<dbReference type="GO" id="GO:0010181">
    <property type="term" value="F:FMN binding"/>
    <property type="evidence" value="ECO:0007669"/>
    <property type="project" value="UniProtKB-UniRule"/>
</dbReference>
<sequence length="206" mass="22902">MKLLAIDSSILTNTSVSRQLTQSFVTLWQKTHPETEVVYRDLHAQPINHLSQKILAANAAPSSQLSAEIREEINLSQQLISELLSASVLVIGAPMYNFSVPSQLKSWIDRIVVAGKTFKYVDGKVQGLATGKKAYILSSRGGFYNAEPMLSLEHQERYLTSILNFIGIYDITVIRAEGVNLGEEIRAQALQQAETKIKQLLQFQVA</sequence>
<comment type="cofactor">
    <cofactor evidence="6">
        <name>FMN</name>
        <dbReference type="ChEBI" id="CHEBI:58210"/>
    </cofactor>
    <text evidence="6">Binds 1 FMN per subunit.</text>
</comment>
<comment type="subunit">
    <text evidence="6">Homodimer.</text>
</comment>
<dbReference type="HAMAP" id="MF_01216">
    <property type="entry name" value="Azoreductase_type1"/>
    <property type="match status" value="1"/>
</dbReference>
<feature type="binding site" evidence="6">
    <location>
        <begin position="15"/>
        <end position="17"/>
    </location>
    <ligand>
        <name>FMN</name>
        <dbReference type="ChEBI" id="CHEBI:58210"/>
    </ligand>
</feature>
<protein>
    <recommendedName>
        <fullName evidence="6">FMN dependent NADH:quinone oxidoreductase</fullName>
        <ecNumber evidence="6">1.6.5.-</ecNumber>
    </recommendedName>
    <alternativeName>
        <fullName evidence="6">Azo-dye reductase</fullName>
    </alternativeName>
    <alternativeName>
        <fullName evidence="6">FMN-dependent NADH-azo compound oxidoreductase</fullName>
    </alternativeName>
    <alternativeName>
        <fullName evidence="6">FMN-dependent NADH-azoreductase</fullName>
        <ecNumber evidence="6">1.7.1.17</ecNumber>
    </alternativeName>
</protein>
<comment type="catalytic activity">
    <reaction evidence="5">
        <text>N,N-dimethyl-1,4-phenylenediamine + anthranilate + 2 NAD(+) = 2-(4-dimethylaminophenyl)diazenylbenzoate + 2 NADH + 2 H(+)</text>
        <dbReference type="Rhea" id="RHEA:55872"/>
        <dbReference type="ChEBI" id="CHEBI:15378"/>
        <dbReference type="ChEBI" id="CHEBI:15783"/>
        <dbReference type="ChEBI" id="CHEBI:16567"/>
        <dbReference type="ChEBI" id="CHEBI:57540"/>
        <dbReference type="ChEBI" id="CHEBI:57945"/>
        <dbReference type="ChEBI" id="CHEBI:71579"/>
        <dbReference type="EC" id="1.7.1.17"/>
    </reaction>
    <physiologicalReaction direction="right-to-left" evidence="5">
        <dbReference type="Rhea" id="RHEA:55874"/>
    </physiologicalReaction>
</comment>
<organism evidence="8 9">
    <name type="scientific">Legionella maioricensis</name>
    <dbReference type="NCBI Taxonomy" id="2896528"/>
    <lineage>
        <taxon>Bacteria</taxon>
        <taxon>Pseudomonadati</taxon>
        <taxon>Pseudomonadota</taxon>
        <taxon>Gammaproteobacteria</taxon>
        <taxon>Legionellales</taxon>
        <taxon>Legionellaceae</taxon>
        <taxon>Legionella</taxon>
    </lineage>
</organism>
<keyword evidence="1 6" id="KW-0285">Flavoprotein</keyword>
<evidence type="ECO:0000256" key="4">
    <source>
        <dbReference type="ARBA" id="ARBA00023027"/>
    </source>
</evidence>
<dbReference type="GO" id="GO:0009055">
    <property type="term" value="F:electron transfer activity"/>
    <property type="evidence" value="ECO:0007669"/>
    <property type="project" value="UniProtKB-UniRule"/>
</dbReference>
<dbReference type="Proteomes" id="UP001139721">
    <property type="component" value="Unassembled WGS sequence"/>
</dbReference>
<comment type="function">
    <text evidence="6">Quinone reductase that provides resistance to thiol-specific stress caused by electrophilic quinones.</text>
</comment>
<accession>A0A9X2D337</accession>
<dbReference type="Gene3D" id="3.40.50.360">
    <property type="match status" value="1"/>
</dbReference>
<evidence type="ECO:0000313" key="8">
    <source>
        <dbReference type="EMBL" id="MCL9685352.1"/>
    </source>
</evidence>
<comment type="function">
    <text evidence="6">Also exhibits azoreductase activity. Catalyzes the reductive cleavage of the azo bond in aromatic azo compounds to the corresponding amines.</text>
</comment>
<feature type="binding site" evidence="6">
    <location>
        <position position="9"/>
    </location>
    <ligand>
        <name>FMN</name>
        <dbReference type="ChEBI" id="CHEBI:58210"/>
    </ligand>
</feature>
<dbReference type="EMBL" id="JAJKBJ010000023">
    <property type="protein sequence ID" value="MCL9685352.1"/>
    <property type="molecule type" value="Genomic_DNA"/>
</dbReference>
<evidence type="ECO:0000256" key="5">
    <source>
        <dbReference type="ARBA" id="ARBA00048542"/>
    </source>
</evidence>
<dbReference type="AlphaFoldDB" id="A0A9X2D337"/>
<keyword evidence="2 6" id="KW-0288">FMN</keyword>
<proteinExistence type="inferred from homology"/>
<dbReference type="GO" id="GO:0016652">
    <property type="term" value="F:oxidoreductase activity, acting on NAD(P)H as acceptor"/>
    <property type="evidence" value="ECO:0007669"/>
    <property type="project" value="UniProtKB-UniRule"/>
</dbReference>
<feature type="binding site" evidence="6">
    <location>
        <begin position="95"/>
        <end position="98"/>
    </location>
    <ligand>
        <name>FMN</name>
        <dbReference type="ChEBI" id="CHEBI:58210"/>
    </ligand>
</feature>
<reference evidence="8" key="1">
    <citation type="submission" date="2021-11" db="EMBL/GenBank/DDBJ databases">
        <title>Legionella maioricencis sp. nov., a new species isolated from hot water samples in Mallorca.</title>
        <authorList>
            <person name="Crespi S."/>
            <person name="Drasar V."/>
            <person name="Salva-Serra F."/>
            <person name="Jaen-Luchoro D."/>
            <person name="Pineiro-Iglesias B."/>
            <person name="Aliaga F."/>
            <person name="Fernandez-Juarez V."/>
            <person name="Coll G."/>
            <person name="Moore E.R.B."/>
            <person name="Bennasar-Figueras A."/>
        </authorList>
    </citation>
    <scope>NUCLEOTIDE SEQUENCE</scope>
    <source>
        <strain evidence="8">HCPI-6</strain>
    </source>
</reference>
<dbReference type="PANTHER" id="PTHR43741">
    <property type="entry name" value="FMN-DEPENDENT NADH-AZOREDUCTASE 1"/>
    <property type="match status" value="1"/>
</dbReference>
<comment type="caution">
    <text evidence="8">The sequence shown here is derived from an EMBL/GenBank/DDBJ whole genome shotgun (WGS) entry which is preliminary data.</text>
</comment>
<dbReference type="PANTHER" id="PTHR43741:SF4">
    <property type="entry name" value="FMN-DEPENDENT NADH:QUINONE OXIDOREDUCTASE"/>
    <property type="match status" value="1"/>
</dbReference>
<dbReference type="RefSeq" id="WP_250423668.1">
    <property type="nucleotide sequence ID" value="NZ_JAJKBJ010000023.1"/>
</dbReference>
<dbReference type="InterPro" id="IPR050104">
    <property type="entry name" value="FMN-dep_NADH:Q_OxRdtase_AzoR1"/>
</dbReference>
<keyword evidence="9" id="KW-1185">Reference proteome</keyword>
<comment type="catalytic activity">
    <reaction evidence="6">
        <text>2 a quinone + NADH + H(+) = 2 a 1,4-benzosemiquinone + NAD(+)</text>
        <dbReference type="Rhea" id="RHEA:65952"/>
        <dbReference type="ChEBI" id="CHEBI:15378"/>
        <dbReference type="ChEBI" id="CHEBI:57540"/>
        <dbReference type="ChEBI" id="CHEBI:57945"/>
        <dbReference type="ChEBI" id="CHEBI:132124"/>
        <dbReference type="ChEBI" id="CHEBI:134225"/>
    </reaction>
</comment>
<comment type="similarity">
    <text evidence="6">Belongs to the azoreductase type 1 family.</text>
</comment>